<organism evidence="2 3">
    <name type="scientific">Francisella noatunensis</name>
    <dbReference type="NCBI Taxonomy" id="657445"/>
    <lineage>
        <taxon>Bacteria</taxon>
        <taxon>Pseudomonadati</taxon>
        <taxon>Pseudomonadota</taxon>
        <taxon>Gammaproteobacteria</taxon>
        <taxon>Thiotrichales</taxon>
        <taxon>Francisellaceae</taxon>
        <taxon>Francisella</taxon>
    </lineage>
</organism>
<keyword evidence="3" id="KW-1185">Reference proteome</keyword>
<proteinExistence type="predicted"/>
<dbReference type="InterPro" id="IPR001173">
    <property type="entry name" value="Glyco_trans_2-like"/>
</dbReference>
<dbReference type="GeneID" id="93254313"/>
<sequence>MKKLTVLMPAYNVESYIAESIESVLMQKVNFEYELLIIDDKSTDDTLKIALEYKQKYQDIITVLKNDKNLRVLATSTKGYEIIKTDYFCVLDPDDYYVADDFLQKALDFLDSNLYYTIYTANSDTLDINTQERHKFIHSDYDNKTFTMDDLLNGEAVLGHTSSTVFRNIVFKSNLPQELYSAVDTYSEKSFEGDSFRNLLHLNEGKGFFSNVVVGVYRMTHQGIWTSLPDVKKDLMQSQLYFDMSNFFNDKKICEFMLRKSYMYFQKLILSLMQNYSLSCSTDADMNDFKTPTEYIHFKQIDSLYKEYIKQKSILVDMGDWNQDQIDKDKSAKEKEKCYTDSINYYKYSLSWKITKPLRAIRKLLP</sequence>
<evidence type="ECO:0000313" key="2">
    <source>
        <dbReference type="EMBL" id="MBK2064519.1"/>
    </source>
</evidence>
<dbReference type="PANTHER" id="PTHR22916">
    <property type="entry name" value="GLYCOSYLTRANSFERASE"/>
    <property type="match status" value="1"/>
</dbReference>
<dbReference type="GO" id="GO:0016758">
    <property type="term" value="F:hexosyltransferase activity"/>
    <property type="evidence" value="ECO:0007669"/>
    <property type="project" value="UniProtKB-ARBA"/>
</dbReference>
<feature type="domain" description="Glycosyltransferase 2-like" evidence="1">
    <location>
        <begin position="5"/>
        <end position="170"/>
    </location>
</feature>
<comment type="caution">
    <text evidence="2">The sequence shown here is derived from an EMBL/GenBank/DDBJ whole genome shotgun (WGS) entry which is preliminary data.</text>
</comment>
<dbReference type="AlphaFoldDB" id="A0A9Q2KV61"/>
<accession>A0A9Q2KV61</accession>
<name>A0A9Q2KV61_9GAMM</name>
<evidence type="ECO:0000313" key="3">
    <source>
        <dbReference type="Proteomes" id="UP000701999"/>
    </source>
</evidence>
<dbReference type="EMBL" id="JACVKN010000032">
    <property type="protein sequence ID" value="MBK2064519.1"/>
    <property type="molecule type" value="Genomic_DNA"/>
</dbReference>
<dbReference type="SUPFAM" id="SSF53448">
    <property type="entry name" value="Nucleotide-diphospho-sugar transferases"/>
    <property type="match status" value="1"/>
</dbReference>
<evidence type="ECO:0000259" key="1">
    <source>
        <dbReference type="Pfam" id="PF00535"/>
    </source>
</evidence>
<dbReference type="PANTHER" id="PTHR22916:SF3">
    <property type="entry name" value="UDP-GLCNAC:BETAGAL BETA-1,3-N-ACETYLGLUCOSAMINYLTRANSFERASE-LIKE PROTEIN 1"/>
    <property type="match status" value="1"/>
</dbReference>
<dbReference type="Proteomes" id="UP000701999">
    <property type="component" value="Unassembled WGS sequence"/>
</dbReference>
<dbReference type="Gene3D" id="3.90.550.10">
    <property type="entry name" value="Spore Coat Polysaccharide Biosynthesis Protein SpsA, Chain A"/>
    <property type="match status" value="1"/>
</dbReference>
<dbReference type="CDD" id="cd00761">
    <property type="entry name" value="Glyco_tranf_GTA_type"/>
    <property type="match status" value="1"/>
</dbReference>
<reference evidence="2 3" key="1">
    <citation type="submission" date="2020-09" db="EMBL/GenBank/DDBJ databases">
        <title>Development of specific Francisella tularensis PCR assay based on in-depth characterization of family Francisellaceae.</title>
        <authorList>
            <person name="Ohrman C."/>
            <person name="Sahl J."/>
            <person name="Sjodin A."/>
            <person name="Uneklint I."/>
            <person name="Ballard R."/>
            <person name="Karlsson L."/>
            <person name="Mcdonough R."/>
            <person name="Sundell D."/>
            <person name="Soria K."/>
            <person name="Brindeflk B."/>
            <person name="Vallesi A."/>
            <person name="Ramirez-Paredes J.G."/>
            <person name="Colquhoun D."/>
            <person name="Myrtennas K."/>
            <person name="Birdsell D."/>
            <person name="Johansson A."/>
            <person name="Wagner D."/>
            <person name="Forsman M."/>
        </authorList>
    </citation>
    <scope>NUCLEOTIDE SEQUENCE [LARGE SCALE GENOMIC DNA]</scope>
    <source>
        <strain evidence="2 3">FSC1140</strain>
    </source>
</reference>
<dbReference type="InterPro" id="IPR029044">
    <property type="entry name" value="Nucleotide-diphossugar_trans"/>
</dbReference>
<dbReference type="RefSeq" id="WP_159183801.1">
    <property type="nucleotide sequence ID" value="NZ_JACVJL010000113.1"/>
</dbReference>
<gene>
    <name evidence="2" type="ORF">IB647_01635</name>
</gene>
<dbReference type="Pfam" id="PF00535">
    <property type="entry name" value="Glycos_transf_2"/>
    <property type="match status" value="1"/>
</dbReference>
<protein>
    <submittedName>
        <fullName evidence="2">Glycosyltransferase family 2 protein</fullName>
    </submittedName>
</protein>